<gene>
    <name evidence="1" type="ORF">LCGC14_0761390</name>
</gene>
<proteinExistence type="predicted"/>
<reference evidence="1" key="1">
    <citation type="journal article" date="2015" name="Nature">
        <title>Complex archaea that bridge the gap between prokaryotes and eukaryotes.</title>
        <authorList>
            <person name="Spang A."/>
            <person name="Saw J.H."/>
            <person name="Jorgensen S.L."/>
            <person name="Zaremba-Niedzwiedzka K."/>
            <person name="Martijn J."/>
            <person name="Lind A.E."/>
            <person name="van Eijk R."/>
            <person name="Schleper C."/>
            <person name="Guy L."/>
            <person name="Ettema T.J."/>
        </authorList>
    </citation>
    <scope>NUCLEOTIDE SEQUENCE</scope>
</reference>
<name>A0A0F9T829_9ZZZZ</name>
<sequence length="80" mass="8880">MNSDPIYLTGYDDTGARVVTALQQLGHWTLNEAFARNQQLPHLRDVLAAMKAQGATLIVAAPRSMARNFIKDITRELSEP</sequence>
<accession>A0A0F9T829</accession>
<dbReference type="AlphaFoldDB" id="A0A0F9T829"/>
<protein>
    <submittedName>
        <fullName evidence="1">Uncharacterized protein</fullName>
    </submittedName>
</protein>
<dbReference type="EMBL" id="LAZR01001880">
    <property type="protein sequence ID" value="KKN37658.1"/>
    <property type="molecule type" value="Genomic_DNA"/>
</dbReference>
<comment type="caution">
    <text evidence="1">The sequence shown here is derived from an EMBL/GenBank/DDBJ whole genome shotgun (WGS) entry which is preliminary data.</text>
</comment>
<organism evidence="1">
    <name type="scientific">marine sediment metagenome</name>
    <dbReference type="NCBI Taxonomy" id="412755"/>
    <lineage>
        <taxon>unclassified sequences</taxon>
        <taxon>metagenomes</taxon>
        <taxon>ecological metagenomes</taxon>
    </lineage>
</organism>
<evidence type="ECO:0000313" key="1">
    <source>
        <dbReference type="EMBL" id="KKN37658.1"/>
    </source>
</evidence>